<name>A0A857DID0_9FIRM</name>
<evidence type="ECO:0000256" key="11">
    <source>
        <dbReference type="ARBA" id="ARBA00023141"/>
    </source>
</evidence>
<dbReference type="PANTHER" id="PTHR21022">
    <property type="entry name" value="PREPHENATE DEHYDRATASE P PROTEIN"/>
    <property type="match status" value="1"/>
</dbReference>
<dbReference type="PROSITE" id="PS51171">
    <property type="entry name" value="PREPHENATE_DEHYDR_3"/>
    <property type="match status" value="1"/>
</dbReference>
<keyword evidence="13" id="KW-0413">Isomerase</keyword>
<evidence type="ECO:0000256" key="13">
    <source>
        <dbReference type="ARBA" id="ARBA00023235"/>
    </source>
</evidence>
<dbReference type="PIRSF" id="PIRSF001500">
    <property type="entry name" value="Chor_mut_pdt_Ppr"/>
    <property type="match status" value="1"/>
</dbReference>
<feature type="domain" description="Prephenate dehydratase" evidence="21">
    <location>
        <begin position="123"/>
        <end position="300"/>
    </location>
</feature>
<evidence type="ECO:0000313" key="23">
    <source>
        <dbReference type="EMBL" id="QHA00095.1"/>
    </source>
</evidence>
<evidence type="ECO:0000256" key="3">
    <source>
        <dbReference type="ARBA" id="ARBA00004496"/>
    </source>
</evidence>
<comment type="pathway">
    <text evidence="4">Amino-acid biosynthesis; L-phenylalanine biosynthesis; phenylpyruvate from prephenate: step 1/1.</text>
</comment>
<dbReference type="InterPro" id="IPR018528">
    <property type="entry name" value="Preph_deHydtase_CS"/>
</dbReference>
<dbReference type="NCBIfam" id="NF008865">
    <property type="entry name" value="PRK11898.1"/>
    <property type="match status" value="1"/>
</dbReference>
<dbReference type="RefSeq" id="WP_158208167.1">
    <property type="nucleotide sequence ID" value="NZ_CP046996.1"/>
</dbReference>
<feature type="domain" description="ACT" evidence="22">
    <location>
        <begin position="312"/>
        <end position="392"/>
    </location>
</feature>
<dbReference type="CDD" id="cd13631">
    <property type="entry name" value="PBP2_Ct-PDT_like"/>
    <property type="match status" value="1"/>
</dbReference>
<keyword evidence="14 23" id="KW-0456">Lyase</keyword>
<dbReference type="SUPFAM" id="SSF53850">
    <property type="entry name" value="Periplasmic binding protein-like II"/>
    <property type="match status" value="1"/>
</dbReference>
<keyword evidence="10" id="KW-0028">Amino-acid biosynthesis</keyword>
<accession>A0A857DID0</accession>
<evidence type="ECO:0000256" key="4">
    <source>
        <dbReference type="ARBA" id="ARBA00004741"/>
    </source>
</evidence>
<evidence type="ECO:0000256" key="8">
    <source>
        <dbReference type="ARBA" id="ARBA00021872"/>
    </source>
</evidence>
<dbReference type="Gene3D" id="1.20.59.10">
    <property type="entry name" value="Chorismate mutase"/>
    <property type="match status" value="1"/>
</dbReference>
<comment type="pathway">
    <text evidence="5">Metabolic intermediate biosynthesis; prephenate biosynthesis; prephenate from chorismate: step 1/1.</text>
</comment>
<evidence type="ECO:0000259" key="22">
    <source>
        <dbReference type="PROSITE" id="PS51671"/>
    </source>
</evidence>
<dbReference type="SUPFAM" id="SSF55021">
    <property type="entry name" value="ACT-like"/>
    <property type="match status" value="1"/>
</dbReference>
<evidence type="ECO:0000256" key="17">
    <source>
        <dbReference type="ARBA" id="ARBA00031520"/>
    </source>
</evidence>
<dbReference type="Proteomes" id="UP000430508">
    <property type="component" value="Chromosome"/>
</dbReference>
<dbReference type="GO" id="GO:0046417">
    <property type="term" value="P:chorismate metabolic process"/>
    <property type="evidence" value="ECO:0007669"/>
    <property type="project" value="InterPro"/>
</dbReference>
<feature type="site" description="Essential for prephenate dehydratase activity" evidence="19">
    <location>
        <position position="293"/>
    </location>
</feature>
<sequence>MDELENRRLQDLRSKIDEIDTELLRLFEARMETVIEVAEYKILNSINILDESRENKVLQKIEQVKNKDLVKPAEEFLKAVMSISKGVQAERFFRPETGSWQEISEIEEESETGELGKCVSGNVIGFQGIPGSYSEQALKEYFGEGKNAKNYVNFEDVFQALAAEEIDYGVLPLENSFTGGIADVYDLLCQFGFYIVGEKCIQIDHNLLAVKGAKLEDIREVCSHTQGFQQSSIFLRKHPEWSQATCSNTAVSAKKVADAGSKDLASIASRRAAELYGLDILAEKINNNPANFTRFIIIGRKPELRSACNKISLVVAISHEPGSLYRVLSHFARNGLNMMKIESRPMTDKTWEYLFYIDFEGNLNNRVVKKAVEGIEKESAYFQMLGNYPSDRQNR</sequence>
<keyword evidence="15" id="KW-0511">Multifunctional enzyme</keyword>
<dbReference type="FunFam" id="3.30.70.260:FF:000012">
    <property type="entry name" value="Prephenate dehydratase"/>
    <property type="match status" value="1"/>
</dbReference>
<dbReference type="UniPathway" id="UPA00121">
    <property type="reaction ID" value="UER00345"/>
</dbReference>
<evidence type="ECO:0000256" key="6">
    <source>
        <dbReference type="ARBA" id="ARBA00013147"/>
    </source>
</evidence>
<comment type="catalytic activity">
    <reaction evidence="1">
        <text>chorismate = prephenate</text>
        <dbReference type="Rhea" id="RHEA:13897"/>
        <dbReference type="ChEBI" id="CHEBI:29748"/>
        <dbReference type="ChEBI" id="CHEBI:29934"/>
        <dbReference type="EC" id="5.4.99.5"/>
    </reaction>
</comment>
<evidence type="ECO:0000256" key="15">
    <source>
        <dbReference type="ARBA" id="ARBA00023268"/>
    </source>
</evidence>
<dbReference type="SMART" id="SM00830">
    <property type="entry name" value="CM_2"/>
    <property type="match status" value="1"/>
</dbReference>
<dbReference type="EMBL" id="CP046996">
    <property type="protein sequence ID" value="QHA00095.1"/>
    <property type="molecule type" value="Genomic_DNA"/>
</dbReference>
<dbReference type="InterPro" id="IPR008242">
    <property type="entry name" value="Chor_mutase/pphenate_deHydtase"/>
</dbReference>
<dbReference type="SUPFAM" id="SSF48600">
    <property type="entry name" value="Chorismate mutase II"/>
    <property type="match status" value="1"/>
</dbReference>
<dbReference type="InterPro" id="IPR036979">
    <property type="entry name" value="CM_dom_sf"/>
</dbReference>
<dbReference type="GO" id="GO:0004106">
    <property type="term" value="F:chorismate mutase activity"/>
    <property type="evidence" value="ECO:0007669"/>
    <property type="project" value="UniProtKB-EC"/>
</dbReference>
<evidence type="ECO:0000259" key="21">
    <source>
        <dbReference type="PROSITE" id="PS51171"/>
    </source>
</evidence>
<dbReference type="InterPro" id="IPR002912">
    <property type="entry name" value="ACT_dom"/>
</dbReference>
<dbReference type="AlphaFoldDB" id="A0A857DID0"/>
<evidence type="ECO:0000256" key="12">
    <source>
        <dbReference type="ARBA" id="ARBA00023222"/>
    </source>
</evidence>
<keyword evidence="11" id="KW-0057">Aromatic amino acid biosynthesis</keyword>
<dbReference type="Pfam" id="PF00800">
    <property type="entry name" value="PDT"/>
    <property type="match status" value="1"/>
</dbReference>
<evidence type="ECO:0000256" key="16">
    <source>
        <dbReference type="ARBA" id="ARBA00031175"/>
    </source>
</evidence>
<dbReference type="InterPro" id="IPR045865">
    <property type="entry name" value="ACT-like_dom_sf"/>
</dbReference>
<dbReference type="InterPro" id="IPR036263">
    <property type="entry name" value="Chorismate_II_sf"/>
</dbReference>
<dbReference type="Pfam" id="PF01817">
    <property type="entry name" value="CM_2"/>
    <property type="match status" value="1"/>
</dbReference>
<dbReference type="PROSITE" id="PS51168">
    <property type="entry name" value="CHORISMATE_MUT_2"/>
    <property type="match status" value="1"/>
</dbReference>
<dbReference type="PANTHER" id="PTHR21022:SF19">
    <property type="entry name" value="PREPHENATE DEHYDRATASE-RELATED"/>
    <property type="match status" value="1"/>
</dbReference>
<evidence type="ECO:0000256" key="2">
    <source>
        <dbReference type="ARBA" id="ARBA00002364"/>
    </source>
</evidence>
<dbReference type="UniPathway" id="UPA00120">
    <property type="reaction ID" value="UER00203"/>
</dbReference>
<evidence type="ECO:0000256" key="7">
    <source>
        <dbReference type="ARBA" id="ARBA00014401"/>
    </source>
</evidence>
<evidence type="ECO:0000259" key="20">
    <source>
        <dbReference type="PROSITE" id="PS51168"/>
    </source>
</evidence>
<feature type="domain" description="Chorismate mutase" evidence="20">
    <location>
        <begin position="3"/>
        <end position="92"/>
    </location>
</feature>
<dbReference type="GO" id="GO:0004664">
    <property type="term" value="F:prephenate dehydratase activity"/>
    <property type="evidence" value="ECO:0007669"/>
    <property type="project" value="UniProtKB-EC"/>
</dbReference>
<evidence type="ECO:0000256" key="9">
    <source>
        <dbReference type="ARBA" id="ARBA00022490"/>
    </source>
</evidence>
<dbReference type="PROSITE" id="PS51671">
    <property type="entry name" value="ACT"/>
    <property type="match status" value="1"/>
</dbReference>
<comment type="catalytic activity">
    <reaction evidence="18">
        <text>prephenate + H(+) = 3-phenylpyruvate + CO2 + H2O</text>
        <dbReference type="Rhea" id="RHEA:21648"/>
        <dbReference type="ChEBI" id="CHEBI:15377"/>
        <dbReference type="ChEBI" id="CHEBI:15378"/>
        <dbReference type="ChEBI" id="CHEBI:16526"/>
        <dbReference type="ChEBI" id="CHEBI:18005"/>
        <dbReference type="ChEBI" id="CHEBI:29934"/>
        <dbReference type="EC" id="4.2.1.51"/>
    </reaction>
</comment>
<reference evidence="23 24" key="1">
    <citation type="submission" date="2019-12" db="EMBL/GenBank/DDBJ databases">
        <title>Sequence classification of anaerobic respiratory reductive dehalogenases: First we see many, then we see few.</title>
        <authorList>
            <person name="Molenda O."/>
            <person name="Puentes Jacome L.A."/>
            <person name="Cao X."/>
            <person name="Nesbo C.L."/>
            <person name="Tang S."/>
            <person name="Morson N."/>
            <person name="Patron J."/>
            <person name="Lomheim L."/>
            <person name="Wishart D.S."/>
            <person name="Edwards E.A."/>
        </authorList>
    </citation>
    <scope>NUCLEOTIDE SEQUENCE [LARGE SCALE GENOMIC DNA]</scope>
    <source>
        <strain evidence="23 24">12DCA</strain>
    </source>
</reference>
<evidence type="ECO:0000256" key="14">
    <source>
        <dbReference type="ARBA" id="ARBA00023239"/>
    </source>
</evidence>
<evidence type="ECO:0000256" key="19">
    <source>
        <dbReference type="PIRSR" id="PIRSR001500-2"/>
    </source>
</evidence>
<comment type="function">
    <text evidence="2">Catalyzes the Claisen rearrangement of chorismate to prephenate and the decarboxylation/dehydration of prephenate to phenylpyruvate.</text>
</comment>
<dbReference type="InterPro" id="IPR001086">
    <property type="entry name" value="Preph_deHydtase"/>
</dbReference>
<dbReference type="Gene3D" id="3.40.190.10">
    <property type="entry name" value="Periplasmic binding protein-like II"/>
    <property type="match status" value="2"/>
</dbReference>
<proteinExistence type="predicted"/>
<gene>
    <name evidence="23" type="primary">pheA</name>
    <name evidence="23" type="ORF">GQ588_05255</name>
</gene>
<evidence type="ECO:0000313" key="24">
    <source>
        <dbReference type="Proteomes" id="UP000430508"/>
    </source>
</evidence>
<evidence type="ECO:0000256" key="1">
    <source>
        <dbReference type="ARBA" id="ARBA00000824"/>
    </source>
</evidence>
<dbReference type="PROSITE" id="PS00857">
    <property type="entry name" value="PREPHENATE_DEHYDR_1"/>
    <property type="match status" value="1"/>
</dbReference>
<dbReference type="GO" id="GO:0009094">
    <property type="term" value="P:L-phenylalanine biosynthetic process"/>
    <property type="evidence" value="ECO:0007669"/>
    <property type="project" value="UniProtKB-UniPathway"/>
</dbReference>
<dbReference type="GO" id="GO:0005737">
    <property type="term" value="C:cytoplasm"/>
    <property type="evidence" value="ECO:0007669"/>
    <property type="project" value="UniProtKB-SubCell"/>
</dbReference>
<dbReference type="Gene3D" id="3.30.70.260">
    <property type="match status" value="1"/>
</dbReference>
<protein>
    <recommendedName>
        <fullName evidence="7">Bifunctional chorismate mutase/prephenate dehydratase</fullName>
        <ecNumber evidence="6">4.2.1.51</ecNumber>
    </recommendedName>
    <alternativeName>
        <fullName evidence="17">Chorismate mutase-prephenate dehydratase</fullName>
    </alternativeName>
    <alternativeName>
        <fullName evidence="8">Prephenate dehydratase</fullName>
    </alternativeName>
    <alternativeName>
        <fullName evidence="16">p-protein</fullName>
    </alternativeName>
</protein>
<evidence type="ECO:0000256" key="5">
    <source>
        <dbReference type="ARBA" id="ARBA00004817"/>
    </source>
</evidence>
<evidence type="ECO:0000256" key="10">
    <source>
        <dbReference type="ARBA" id="ARBA00022605"/>
    </source>
</evidence>
<dbReference type="EC" id="4.2.1.51" evidence="6"/>
<dbReference type="CDD" id="cd04905">
    <property type="entry name" value="ACT_CM-PDT"/>
    <property type="match status" value="1"/>
</dbReference>
<keyword evidence="9" id="KW-0963">Cytoplasm</keyword>
<organism evidence="23 24">
    <name type="scientific">Dehalobacter restrictus</name>
    <dbReference type="NCBI Taxonomy" id="55583"/>
    <lineage>
        <taxon>Bacteria</taxon>
        <taxon>Bacillati</taxon>
        <taxon>Bacillota</taxon>
        <taxon>Clostridia</taxon>
        <taxon>Eubacteriales</taxon>
        <taxon>Desulfitobacteriaceae</taxon>
        <taxon>Dehalobacter</taxon>
    </lineage>
</organism>
<comment type="subcellular location">
    <subcellularLocation>
        <location evidence="3">Cytoplasm</location>
    </subcellularLocation>
</comment>
<keyword evidence="12" id="KW-0584">Phenylalanine biosynthesis</keyword>
<dbReference type="InterPro" id="IPR002701">
    <property type="entry name" value="CM_II_prokaryot"/>
</dbReference>
<evidence type="ECO:0000256" key="18">
    <source>
        <dbReference type="ARBA" id="ARBA00047848"/>
    </source>
</evidence>